<dbReference type="PRINTS" id="PR00038">
    <property type="entry name" value="HTHLUXR"/>
</dbReference>
<accession>K0YI31</accession>
<dbReference type="PANTHER" id="PTHR44688">
    <property type="entry name" value="DNA-BINDING TRANSCRIPTIONAL ACTIVATOR DEVR_DOSR"/>
    <property type="match status" value="1"/>
</dbReference>
<dbReference type="InterPro" id="IPR016032">
    <property type="entry name" value="Sig_transdc_resp-reg_C-effctor"/>
</dbReference>
<feature type="transmembrane region" description="Helical" evidence="4">
    <location>
        <begin position="250"/>
        <end position="269"/>
    </location>
</feature>
<dbReference type="PATRIC" id="fig|742818.3.peg.1806"/>
<evidence type="ECO:0000256" key="4">
    <source>
        <dbReference type="SAM" id="Phobius"/>
    </source>
</evidence>
<dbReference type="GO" id="GO:0003677">
    <property type="term" value="F:DNA binding"/>
    <property type="evidence" value="ECO:0007669"/>
    <property type="project" value="UniProtKB-KW"/>
</dbReference>
<evidence type="ECO:0000313" key="6">
    <source>
        <dbReference type="EMBL" id="EJZ83197.1"/>
    </source>
</evidence>
<protein>
    <recommendedName>
        <fullName evidence="5">HTH luxR-type domain-containing protein</fullName>
    </recommendedName>
</protein>
<dbReference type="PROSITE" id="PS50043">
    <property type="entry name" value="HTH_LUXR_2"/>
    <property type="match status" value="1"/>
</dbReference>
<reference evidence="6 7" key="1">
    <citation type="submission" date="2012-08" db="EMBL/GenBank/DDBJ databases">
        <title>The Genome Sequence of Slackia piriformis YIT 12062.</title>
        <authorList>
            <consortium name="The Broad Institute Genome Sequencing Platform"/>
            <person name="Earl A."/>
            <person name="Ward D."/>
            <person name="Feldgarden M."/>
            <person name="Gevers D."/>
            <person name="Morotomi M."/>
            <person name="Walker B."/>
            <person name="Young S.K."/>
            <person name="Zeng Q."/>
            <person name="Gargeya S."/>
            <person name="Fitzgerald M."/>
            <person name="Haas B."/>
            <person name="Abouelleil A."/>
            <person name="Alvarado L."/>
            <person name="Arachchi H.M."/>
            <person name="Berlin A.M."/>
            <person name="Chapman S.B."/>
            <person name="Goldberg J."/>
            <person name="Griggs A."/>
            <person name="Gujja S."/>
            <person name="Hansen M."/>
            <person name="Howarth C."/>
            <person name="Imamovic A."/>
            <person name="Larimer J."/>
            <person name="McCowen C."/>
            <person name="Montmayeur A."/>
            <person name="Murphy C."/>
            <person name="Neiman D."/>
            <person name="Pearson M."/>
            <person name="Priest M."/>
            <person name="Roberts A."/>
            <person name="Saif S."/>
            <person name="Shea T."/>
            <person name="Sisk P."/>
            <person name="Sykes S."/>
            <person name="Wortman J."/>
            <person name="Nusbaum C."/>
            <person name="Birren B."/>
        </authorList>
    </citation>
    <scope>NUCLEOTIDE SEQUENCE [LARGE SCALE GENOMIC DNA]</scope>
    <source>
        <strain evidence="6 7">YIT 12062</strain>
    </source>
</reference>
<keyword evidence="3" id="KW-0804">Transcription</keyword>
<dbReference type="Proteomes" id="UP000006069">
    <property type="component" value="Unassembled WGS sequence"/>
</dbReference>
<dbReference type="SUPFAM" id="SSF46894">
    <property type="entry name" value="C-terminal effector domain of the bipartite response regulators"/>
    <property type="match status" value="1"/>
</dbReference>
<keyword evidence="4" id="KW-1133">Transmembrane helix</keyword>
<dbReference type="PANTHER" id="PTHR44688:SF16">
    <property type="entry name" value="DNA-BINDING TRANSCRIPTIONAL ACTIVATOR DEVR_DOSR"/>
    <property type="match status" value="1"/>
</dbReference>
<dbReference type="Pfam" id="PF00196">
    <property type="entry name" value="GerE"/>
    <property type="match status" value="1"/>
</dbReference>
<feature type="transmembrane region" description="Helical" evidence="4">
    <location>
        <begin position="339"/>
        <end position="360"/>
    </location>
</feature>
<dbReference type="RefSeq" id="WP_009139895.1">
    <property type="nucleotide sequence ID" value="NZ_JH815199.1"/>
</dbReference>
<dbReference type="Gene3D" id="1.10.10.10">
    <property type="entry name" value="Winged helix-like DNA-binding domain superfamily/Winged helix DNA-binding domain"/>
    <property type="match status" value="1"/>
</dbReference>
<dbReference type="HOGENOM" id="CLU_540677_0_0_11"/>
<feature type="transmembrane region" description="Helical" evidence="4">
    <location>
        <begin position="113"/>
        <end position="132"/>
    </location>
</feature>
<dbReference type="InParanoid" id="K0YI31"/>
<keyword evidence="2" id="KW-0238">DNA-binding</keyword>
<feature type="transmembrane region" description="Helical" evidence="4">
    <location>
        <begin position="372"/>
        <end position="394"/>
    </location>
</feature>
<evidence type="ECO:0000313" key="7">
    <source>
        <dbReference type="Proteomes" id="UP000006069"/>
    </source>
</evidence>
<proteinExistence type="predicted"/>
<comment type="caution">
    <text evidence="6">The sequence shown here is derived from an EMBL/GenBank/DDBJ whole genome shotgun (WGS) entry which is preliminary data.</text>
</comment>
<dbReference type="SMART" id="SM00421">
    <property type="entry name" value="HTH_LUXR"/>
    <property type="match status" value="1"/>
</dbReference>
<dbReference type="CDD" id="cd06170">
    <property type="entry name" value="LuxR_C_like"/>
    <property type="match status" value="1"/>
</dbReference>
<keyword evidence="7" id="KW-1185">Reference proteome</keyword>
<evidence type="ECO:0000256" key="3">
    <source>
        <dbReference type="ARBA" id="ARBA00023163"/>
    </source>
</evidence>
<dbReference type="eggNOG" id="COG2197">
    <property type="taxonomic scope" value="Bacteria"/>
</dbReference>
<feature type="transmembrane region" description="Helical" evidence="4">
    <location>
        <begin position="49"/>
        <end position="70"/>
    </location>
</feature>
<dbReference type="GO" id="GO:0006355">
    <property type="term" value="P:regulation of DNA-templated transcription"/>
    <property type="evidence" value="ECO:0007669"/>
    <property type="project" value="InterPro"/>
</dbReference>
<feature type="transmembrane region" description="Helical" evidence="4">
    <location>
        <begin position="219"/>
        <end position="238"/>
    </location>
</feature>
<feature type="transmembrane region" description="Helical" evidence="4">
    <location>
        <begin position="144"/>
        <end position="161"/>
    </location>
</feature>
<dbReference type="InterPro" id="IPR036388">
    <property type="entry name" value="WH-like_DNA-bd_sf"/>
</dbReference>
<keyword evidence="4" id="KW-0812">Transmembrane</keyword>
<sequence>MPQNDAVRQSAASMSQTVLALAPTVLGLMIAHMGLIVSAYGSYSSTDQGIYADGSSILAMLPLFIFMCVLGKTRIRLVKKHIFVLTSIAIAVQAASIIALGVVLLTGNLPKTLSFGLSVIITLSSYLSIFYWLRRARGASSSSAATIAFGSLLLSEPLIYLASLMPHGVACLAVGLLTLAQFICQKYARCRPLVENIHAETTPLGYFGFAERMIDGVRLLAILALGMLLLSFAVGILRCFPDGSPIPFSPATRVAYMALEMLLFAALIWRSFRGSRSVMTTSIWVILEASGVIALICYAFFPNNLAIGAVFTTVFNAGMTGFMWYLVVAFSSFGNRDPYYYAIAGWMVFMVPRAIARILMEIAPGSMGDAPLFAIVAALIAANAQLVFVQIIWIERTVSNEKSSATAKSIRTLLGLDDAVKEDPASIRRALMQDNTRQMQNQFLLSDRETEVLTLYAMGLTQRKIAEELCISPGTTHTHIKRIYTKTDLHSRQEILDYIERYTG</sequence>
<feature type="transmembrane region" description="Helical" evidence="4">
    <location>
        <begin position="167"/>
        <end position="184"/>
    </location>
</feature>
<keyword evidence="4" id="KW-0472">Membrane</keyword>
<feature type="transmembrane region" description="Helical" evidence="4">
    <location>
        <begin position="307"/>
        <end position="327"/>
    </location>
</feature>
<evidence type="ECO:0000259" key="5">
    <source>
        <dbReference type="PROSITE" id="PS50043"/>
    </source>
</evidence>
<keyword evidence="1" id="KW-0805">Transcription regulation</keyword>
<gene>
    <name evidence="6" type="ORF">HMPREF9451_01715</name>
</gene>
<feature type="transmembrane region" description="Helical" evidence="4">
    <location>
        <begin position="281"/>
        <end position="301"/>
    </location>
</feature>
<feature type="domain" description="HTH luxR-type" evidence="5">
    <location>
        <begin position="438"/>
        <end position="503"/>
    </location>
</feature>
<evidence type="ECO:0000256" key="2">
    <source>
        <dbReference type="ARBA" id="ARBA00023125"/>
    </source>
</evidence>
<evidence type="ECO:0000256" key="1">
    <source>
        <dbReference type="ARBA" id="ARBA00023015"/>
    </source>
</evidence>
<dbReference type="EMBL" id="ADMD01000009">
    <property type="protein sequence ID" value="EJZ83197.1"/>
    <property type="molecule type" value="Genomic_DNA"/>
</dbReference>
<organism evidence="6 7">
    <name type="scientific">Slackia piriformis YIT 12062</name>
    <dbReference type="NCBI Taxonomy" id="742818"/>
    <lineage>
        <taxon>Bacteria</taxon>
        <taxon>Bacillati</taxon>
        <taxon>Actinomycetota</taxon>
        <taxon>Coriobacteriia</taxon>
        <taxon>Eggerthellales</taxon>
        <taxon>Eggerthellaceae</taxon>
        <taxon>Slackia</taxon>
    </lineage>
</organism>
<feature type="transmembrane region" description="Helical" evidence="4">
    <location>
        <begin position="18"/>
        <end position="43"/>
    </location>
</feature>
<dbReference type="InterPro" id="IPR000792">
    <property type="entry name" value="Tscrpt_reg_LuxR_C"/>
</dbReference>
<dbReference type="AlphaFoldDB" id="K0YI31"/>
<feature type="transmembrane region" description="Helical" evidence="4">
    <location>
        <begin position="82"/>
        <end position="107"/>
    </location>
</feature>
<name>K0YI31_9ACTN</name>